<evidence type="ECO:0000313" key="3">
    <source>
        <dbReference type="Proteomes" id="UP000317691"/>
    </source>
</evidence>
<reference evidence="2 3" key="1">
    <citation type="journal article" date="2019" name="Nat. Microbiol.">
        <title>Mediterranean grassland soil C-N compound turnover is dependent on rainfall and depth, and is mediated by genomically divergent microorganisms.</title>
        <authorList>
            <person name="Diamond S."/>
            <person name="Andeer P.F."/>
            <person name="Li Z."/>
            <person name="Crits-Christoph A."/>
            <person name="Burstein D."/>
            <person name="Anantharaman K."/>
            <person name="Lane K.R."/>
            <person name="Thomas B.C."/>
            <person name="Pan C."/>
            <person name="Northen T.R."/>
            <person name="Banfield J.F."/>
        </authorList>
    </citation>
    <scope>NUCLEOTIDE SEQUENCE [LARGE SCALE GENOMIC DNA]</scope>
    <source>
        <strain evidence="2">WS_9</strain>
    </source>
</reference>
<evidence type="ECO:0000313" key="2">
    <source>
        <dbReference type="EMBL" id="TMQ63775.1"/>
    </source>
</evidence>
<proteinExistence type="predicted"/>
<protein>
    <submittedName>
        <fullName evidence="2">DUF4332 domain-containing protein</fullName>
    </submittedName>
</protein>
<accession>A0A538TJH8</accession>
<evidence type="ECO:0000259" key="1">
    <source>
        <dbReference type="Pfam" id="PF14229"/>
    </source>
</evidence>
<comment type="caution">
    <text evidence="2">The sequence shown here is derived from an EMBL/GenBank/DDBJ whole genome shotgun (WGS) entry which is preliminary data.</text>
</comment>
<name>A0A538TJH8_UNCEI</name>
<gene>
    <name evidence="2" type="ORF">E6K79_09005</name>
</gene>
<sequence>MTYKMSEFQGINPEQVEKLREAGIENSDDMMRVWADQPKRIALATQTGIALDHFTDLVGMSRLARVKNVGPKYVGVLVAAGIDGPRSLFEHTPESLVKRLGEVATEKNLTSPVPTLEQVRPWFTDQISAATAAK</sequence>
<dbReference type="Pfam" id="PF14229">
    <property type="entry name" value="DUF4332"/>
    <property type="match status" value="1"/>
</dbReference>
<dbReference type="EMBL" id="VBOZ01000029">
    <property type="protein sequence ID" value="TMQ63775.1"/>
    <property type="molecule type" value="Genomic_DNA"/>
</dbReference>
<organism evidence="2 3">
    <name type="scientific">Eiseniibacteriota bacterium</name>
    <dbReference type="NCBI Taxonomy" id="2212470"/>
    <lineage>
        <taxon>Bacteria</taxon>
        <taxon>Candidatus Eiseniibacteriota</taxon>
    </lineage>
</organism>
<dbReference type="AlphaFoldDB" id="A0A538TJH8"/>
<dbReference type="Proteomes" id="UP000317691">
    <property type="component" value="Unassembled WGS sequence"/>
</dbReference>
<feature type="domain" description="DUF4332" evidence="1">
    <location>
        <begin position="10"/>
        <end position="123"/>
    </location>
</feature>
<dbReference type="InterPro" id="IPR025567">
    <property type="entry name" value="DUF4332"/>
</dbReference>